<accession>A0A7S2Y4N2</accession>
<gene>
    <name evidence="2" type="ORF">APAL1065_LOCUS6311</name>
</gene>
<feature type="region of interest" description="Disordered" evidence="1">
    <location>
        <begin position="13"/>
        <end position="36"/>
    </location>
</feature>
<protein>
    <recommendedName>
        <fullName evidence="3">VWFA domain-containing protein</fullName>
    </recommendedName>
</protein>
<evidence type="ECO:0008006" key="3">
    <source>
        <dbReference type="Google" id="ProtNLM"/>
    </source>
</evidence>
<organism evidence="2">
    <name type="scientific">Entomoneis paludosa</name>
    <dbReference type="NCBI Taxonomy" id="265537"/>
    <lineage>
        <taxon>Eukaryota</taxon>
        <taxon>Sar</taxon>
        <taxon>Stramenopiles</taxon>
        <taxon>Ochrophyta</taxon>
        <taxon>Bacillariophyta</taxon>
        <taxon>Bacillariophyceae</taxon>
        <taxon>Bacillariophycidae</taxon>
        <taxon>Entomoneidaceae</taxon>
        <taxon>Entomoneis</taxon>
    </lineage>
</organism>
<sequence>MRFMVVLTDAPAHGLAKPSSSGGQPSDNYAVRHPHGLTPPSVMGELLSKNIDLFLCSFNPDATSKTEEELCKQYATHSGNSDQRQVSVIPLVQANQSTGSPDASISFNRHIIFVLDESGSMRDEGMA</sequence>
<dbReference type="AlphaFoldDB" id="A0A7S2Y4N2"/>
<proteinExistence type="predicted"/>
<evidence type="ECO:0000256" key="1">
    <source>
        <dbReference type="SAM" id="MobiDB-lite"/>
    </source>
</evidence>
<name>A0A7S2Y4N2_9STRA</name>
<dbReference type="EMBL" id="HBHT01009452">
    <property type="protein sequence ID" value="CAD9953242.1"/>
    <property type="molecule type" value="Transcribed_RNA"/>
</dbReference>
<reference evidence="2" key="1">
    <citation type="submission" date="2021-01" db="EMBL/GenBank/DDBJ databases">
        <authorList>
            <person name="Corre E."/>
            <person name="Pelletier E."/>
            <person name="Niang G."/>
            <person name="Scheremetjew M."/>
            <person name="Finn R."/>
            <person name="Kale V."/>
            <person name="Holt S."/>
            <person name="Cochrane G."/>
            <person name="Meng A."/>
            <person name="Brown T."/>
            <person name="Cohen L."/>
        </authorList>
    </citation>
    <scope>NUCLEOTIDE SEQUENCE</scope>
    <source>
        <strain evidence="2">CCMP125</strain>
    </source>
</reference>
<feature type="compositionally biased region" description="Polar residues" evidence="1">
    <location>
        <begin position="18"/>
        <end position="27"/>
    </location>
</feature>
<evidence type="ECO:0000313" key="2">
    <source>
        <dbReference type="EMBL" id="CAD9953242.1"/>
    </source>
</evidence>